<dbReference type="Pfam" id="PF03734">
    <property type="entry name" value="YkuD"/>
    <property type="match status" value="1"/>
</dbReference>
<feature type="domain" description="L,D-TPase catalytic" evidence="7">
    <location>
        <begin position="162"/>
        <end position="284"/>
    </location>
</feature>
<dbReference type="InterPro" id="IPR005490">
    <property type="entry name" value="LD_TPept_cat_dom"/>
</dbReference>
<dbReference type="RefSeq" id="WP_203808767.1">
    <property type="nucleotide sequence ID" value="NZ_BAAAQE010000055.1"/>
</dbReference>
<comment type="caution">
    <text evidence="8">The sequence shown here is derived from an EMBL/GenBank/DDBJ whole genome shotgun (WGS) entry which is preliminary data.</text>
</comment>
<evidence type="ECO:0000256" key="6">
    <source>
        <dbReference type="PROSITE-ProRule" id="PRU01373"/>
    </source>
</evidence>
<keyword evidence="2" id="KW-0808">Transferase</keyword>
<keyword evidence="4 6" id="KW-0573">Peptidoglycan synthesis</keyword>
<sequence length="285" mass="30016">MSTLRSRPYLWILAVVALVAGLGTAVLLNRTGDDAPARTAIGDVVIPDASPSPSEKALPAKKPPADLPVVAYAKGPKGLATDPEPESVVTITEALRPKQKVALYDAPGGEPLAFLPPRISGLATVVPIVARQTGWAAVLVPATNRKVGWVPTAGWRPEPLRDQLMVDLSNRSLVWLRGGEEQGRWTVAIGTEKTPTPTGRTYVMGRTGTNGAAFAGLDALVLGSIPEEPEKMAAAFQGAHTGIHAWSNNAVFGRNVSNGCVRMPPKAQRRLLDQVDPGTPVIVTA</sequence>
<gene>
    <name evidence="8" type="ORF">Aco03nite_095140</name>
</gene>
<evidence type="ECO:0000256" key="3">
    <source>
        <dbReference type="ARBA" id="ARBA00022960"/>
    </source>
</evidence>
<evidence type="ECO:0000256" key="1">
    <source>
        <dbReference type="ARBA" id="ARBA00004752"/>
    </source>
</evidence>
<keyword evidence="5 6" id="KW-0961">Cell wall biogenesis/degradation</keyword>
<dbReference type="Proteomes" id="UP000612282">
    <property type="component" value="Unassembled WGS sequence"/>
</dbReference>
<evidence type="ECO:0000313" key="8">
    <source>
        <dbReference type="EMBL" id="GID61110.1"/>
    </source>
</evidence>
<dbReference type="Gene3D" id="2.40.440.10">
    <property type="entry name" value="L,D-transpeptidase catalytic domain-like"/>
    <property type="match status" value="1"/>
</dbReference>
<evidence type="ECO:0000256" key="4">
    <source>
        <dbReference type="ARBA" id="ARBA00022984"/>
    </source>
</evidence>
<evidence type="ECO:0000259" key="7">
    <source>
        <dbReference type="PROSITE" id="PS52029"/>
    </source>
</evidence>
<dbReference type="PROSITE" id="PS52029">
    <property type="entry name" value="LD_TPASE"/>
    <property type="match status" value="1"/>
</dbReference>
<proteinExistence type="predicted"/>
<dbReference type="SUPFAM" id="SSF141523">
    <property type="entry name" value="L,D-transpeptidase catalytic domain-like"/>
    <property type="match status" value="1"/>
</dbReference>
<feature type="active site" description="Proton donor/acceptor" evidence="6">
    <location>
        <position position="244"/>
    </location>
</feature>
<dbReference type="CDD" id="cd16913">
    <property type="entry name" value="YkuD_like"/>
    <property type="match status" value="1"/>
</dbReference>
<keyword evidence="3 6" id="KW-0133">Cell shape</keyword>
<evidence type="ECO:0000256" key="5">
    <source>
        <dbReference type="ARBA" id="ARBA00023316"/>
    </source>
</evidence>
<protein>
    <recommendedName>
        <fullName evidence="7">L,D-TPase catalytic domain-containing protein</fullName>
    </recommendedName>
</protein>
<keyword evidence="9" id="KW-1185">Reference proteome</keyword>
<feature type="active site" description="Nucleophile" evidence="6">
    <location>
        <position position="260"/>
    </location>
</feature>
<dbReference type="PANTHER" id="PTHR30582">
    <property type="entry name" value="L,D-TRANSPEPTIDASE"/>
    <property type="match status" value="1"/>
</dbReference>
<dbReference type="InterPro" id="IPR038063">
    <property type="entry name" value="Transpep_catalytic_dom"/>
</dbReference>
<evidence type="ECO:0000313" key="9">
    <source>
        <dbReference type="Proteomes" id="UP000612282"/>
    </source>
</evidence>
<evidence type="ECO:0000256" key="2">
    <source>
        <dbReference type="ARBA" id="ARBA00022679"/>
    </source>
</evidence>
<dbReference type="InterPro" id="IPR050979">
    <property type="entry name" value="LD-transpeptidase"/>
</dbReference>
<accession>A0ABQ3XRT5</accession>
<name>A0ABQ3XRT5_9ACTN</name>
<dbReference type="EMBL" id="BOMG01000119">
    <property type="protein sequence ID" value="GID61110.1"/>
    <property type="molecule type" value="Genomic_DNA"/>
</dbReference>
<organism evidence="8 9">
    <name type="scientific">Actinoplanes couchii</name>
    <dbReference type="NCBI Taxonomy" id="403638"/>
    <lineage>
        <taxon>Bacteria</taxon>
        <taxon>Bacillati</taxon>
        <taxon>Actinomycetota</taxon>
        <taxon>Actinomycetes</taxon>
        <taxon>Micromonosporales</taxon>
        <taxon>Micromonosporaceae</taxon>
        <taxon>Actinoplanes</taxon>
    </lineage>
</organism>
<comment type="pathway">
    <text evidence="1 6">Cell wall biogenesis; peptidoglycan biosynthesis.</text>
</comment>
<reference evidence="8 9" key="1">
    <citation type="submission" date="2021-01" db="EMBL/GenBank/DDBJ databases">
        <title>Whole genome shotgun sequence of Actinoplanes couchii NBRC 106145.</title>
        <authorList>
            <person name="Komaki H."/>
            <person name="Tamura T."/>
        </authorList>
    </citation>
    <scope>NUCLEOTIDE SEQUENCE [LARGE SCALE GENOMIC DNA]</scope>
    <source>
        <strain evidence="8 9">NBRC 106145</strain>
    </source>
</reference>